<gene>
    <name evidence="1" type="ORF">SAMN04488001_0615</name>
</gene>
<evidence type="ECO:0000313" key="1">
    <source>
        <dbReference type="EMBL" id="SDW23123.1"/>
    </source>
</evidence>
<name>A0A1H2RUG3_9RHOB</name>
<dbReference type="STRING" id="670155.SAMN04488001_0615"/>
<dbReference type="Proteomes" id="UP000199441">
    <property type="component" value="Unassembled WGS sequence"/>
</dbReference>
<dbReference type="OrthoDB" id="7874631at2"/>
<accession>A0A1H2RUG3</accession>
<keyword evidence="2" id="KW-1185">Reference proteome</keyword>
<dbReference type="RefSeq" id="WP_089944201.1">
    <property type="nucleotide sequence ID" value="NZ_FNOI01000001.1"/>
</dbReference>
<reference evidence="2" key="1">
    <citation type="submission" date="2016-10" db="EMBL/GenBank/DDBJ databases">
        <authorList>
            <person name="Varghese N."/>
            <person name="Submissions S."/>
        </authorList>
    </citation>
    <scope>NUCLEOTIDE SEQUENCE [LARGE SCALE GENOMIC DNA]</scope>
    <source>
        <strain evidence="2">DSM 26922</strain>
    </source>
</reference>
<evidence type="ECO:0000313" key="2">
    <source>
        <dbReference type="Proteomes" id="UP000199441"/>
    </source>
</evidence>
<sequence>MTLRPLHYAGLALLCLVGILAVAQYQRATLELTETQIIETYAARYLDTHPEAKRTDCRARPTAAKATRMVVICGPEPFDAARHYEYHVGPLGGLVTQHGPADWATKSPVAPRDVT</sequence>
<dbReference type="AlphaFoldDB" id="A0A1H2RUG3"/>
<protein>
    <submittedName>
        <fullName evidence="1">Uncharacterized protein</fullName>
    </submittedName>
</protein>
<organism evidence="1 2">
    <name type="scientific">Litoreibacter albidus</name>
    <dbReference type="NCBI Taxonomy" id="670155"/>
    <lineage>
        <taxon>Bacteria</taxon>
        <taxon>Pseudomonadati</taxon>
        <taxon>Pseudomonadota</taxon>
        <taxon>Alphaproteobacteria</taxon>
        <taxon>Rhodobacterales</taxon>
        <taxon>Roseobacteraceae</taxon>
        <taxon>Litoreibacter</taxon>
    </lineage>
</organism>
<dbReference type="EMBL" id="FNOI01000001">
    <property type="protein sequence ID" value="SDW23123.1"/>
    <property type="molecule type" value="Genomic_DNA"/>
</dbReference>
<proteinExistence type="predicted"/>